<feature type="binding site" evidence="15">
    <location>
        <position position="95"/>
    </location>
    <ligand>
        <name>DNA</name>
        <dbReference type="ChEBI" id="CHEBI:16991"/>
    </ligand>
</feature>
<evidence type="ECO:0000313" key="18">
    <source>
        <dbReference type="EMBL" id="PYC79129.1"/>
    </source>
</evidence>
<dbReference type="PANTHER" id="PTHR22993:SF9">
    <property type="entry name" value="FORMAMIDOPYRIMIDINE-DNA GLYCOSYLASE"/>
    <property type="match status" value="1"/>
</dbReference>
<dbReference type="InterPro" id="IPR000214">
    <property type="entry name" value="Znf_DNA_glyclase/AP_lyase"/>
</dbReference>
<sequence length="290" mass="31724">MPELPEVEVVRRGLASWVSGRTVAEAQVLHPRAVRRQVGGGADFADQLTGRTLGVAVRRGKYLWLPAGDGLALLGHLGMSGQLLVQDPAGPDETHLRVRLRFTDGGRELRFVDQRTFGHLVVEPLSFAPGDPDGLPLSLAHIARDPLDPLFDDEAFLTALRAKRTTVKRALLDQSLISGVGNIYADEALWRAKLHYDRPTATLSRPLAAALLGHARDVMNAALAVGGTSFDSLYVNVNGESGYFSRSLDAYGREDQPCYRCGTPIRRAAWMNRSSYFCPRCQRPPRGTAL</sequence>
<evidence type="ECO:0000256" key="3">
    <source>
        <dbReference type="ARBA" id="ARBA00011245"/>
    </source>
</evidence>
<dbReference type="CDD" id="cd08966">
    <property type="entry name" value="EcFpg-like_N"/>
    <property type="match status" value="1"/>
</dbReference>
<dbReference type="PANTHER" id="PTHR22993">
    <property type="entry name" value="FORMAMIDOPYRIMIDINE-DNA GLYCOSYLASE"/>
    <property type="match status" value="1"/>
</dbReference>
<keyword evidence="6 15" id="KW-0863">Zinc-finger</keyword>
<dbReference type="SUPFAM" id="SSF81624">
    <property type="entry name" value="N-terminal domain of MutM-like DNA repair proteins"/>
    <property type="match status" value="1"/>
</dbReference>
<comment type="catalytic activity">
    <reaction evidence="14 15">
        <text>2'-deoxyribonucleotide-(2'-deoxyribose 5'-phosphate)-2'-deoxyribonucleotide-DNA = a 3'-end 2'-deoxyribonucleotide-(2,3-dehydro-2,3-deoxyribose 5'-phosphate)-DNA + a 5'-end 5'-phospho-2'-deoxyribonucleoside-DNA + H(+)</text>
        <dbReference type="Rhea" id="RHEA:66592"/>
        <dbReference type="Rhea" id="RHEA-COMP:13180"/>
        <dbReference type="Rhea" id="RHEA-COMP:16897"/>
        <dbReference type="Rhea" id="RHEA-COMP:17067"/>
        <dbReference type="ChEBI" id="CHEBI:15378"/>
        <dbReference type="ChEBI" id="CHEBI:136412"/>
        <dbReference type="ChEBI" id="CHEBI:157695"/>
        <dbReference type="ChEBI" id="CHEBI:167181"/>
        <dbReference type="EC" id="4.2.99.18"/>
    </reaction>
</comment>
<feature type="active site" description="Proton donor" evidence="15">
    <location>
        <position position="3"/>
    </location>
</feature>
<evidence type="ECO:0000256" key="4">
    <source>
        <dbReference type="ARBA" id="ARBA00022723"/>
    </source>
</evidence>
<keyword evidence="8 15" id="KW-0862">Zinc</keyword>
<dbReference type="AlphaFoldDB" id="A0A2V4N7Q4"/>
<dbReference type="EC" id="3.2.2.23" evidence="15"/>
<name>A0A2V4N7Q4_9ACTN</name>
<dbReference type="EC" id="4.2.99.18" evidence="15"/>
<dbReference type="Gene3D" id="3.20.190.10">
    <property type="entry name" value="MutM-like, N-terminal"/>
    <property type="match status" value="1"/>
</dbReference>
<feature type="domain" description="FPG-type" evidence="16">
    <location>
        <begin position="249"/>
        <end position="283"/>
    </location>
</feature>
<keyword evidence="12 15" id="KW-0511">Multifunctional enzyme</keyword>
<evidence type="ECO:0000256" key="1">
    <source>
        <dbReference type="ARBA" id="ARBA00001668"/>
    </source>
</evidence>
<dbReference type="HAMAP" id="MF_00103">
    <property type="entry name" value="Fapy_DNA_glycosyl"/>
    <property type="match status" value="1"/>
</dbReference>
<dbReference type="Proteomes" id="UP000248039">
    <property type="component" value="Unassembled WGS sequence"/>
</dbReference>
<keyword evidence="5 15" id="KW-0227">DNA damage</keyword>
<dbReference type="GO" id="GO:0008270">
    <property type="term" value="F:zinc ion binding"/>
    <property type="evidence" value="ECO:0007669"/>
    <property type="project" value="UniProtKB-UniRule"/>
</dbReference>
<evidence type="ECO:0000256" key="15">
    <source>
        <dbReference type="HAMAP-Rule" id="MF_00103"/>
    </source>
</evidence>
<dbReference type="GO" id="GO:0006284">
    <property type="term" value="P:base-excision repair"/>
    <property type="evidence" value="ECO:0007669"/>
    <property type="project" value="InterPro"/>
</dbReference>
<feature type="active site" description="Proton donor; for beta-elimination activity" evidence="15">
    <location>
        <position position="61"/>
    </location>
</feature>
<dbReference type="GO" id="GO:0140078">
    <property type="term" value="F:class I DNA-(apurinic or apyrimidinic site) endonuclease activity"/>
    <property type="evidence" value="ECO:0007669"/>
    <property type="project" value="UniProtKB-EC"/>
</dbReference>
<evidence type="ECO:0000259" key="17">
    <source>
        <dbReference type="PROSITE" id="PS51068"/>
    </source>
</evidence>
<evidence type="ECO:0000256" key="14">
    <source>
        <dbReference type="ARBA" id="ARBA00044632"/>
    </source>
</evidence>
<dbReference type="Pfam" id="PF06831">
    <property type="entry name" value="H2TH"/>
    <property type="match status" value="1"/>
</dbReference>
<comment type="subunit">
    <text evidence="3 15">Monomer.</text>
</comment>
<keyword evidence="9 15" id="KW-0238">DNA-binding</keyword>
<evidence type="ECO:0000259" key="16">
    <source>
        <dbReference type="PROSITE" id="PS51066"/>
    </source>
</evidence>
<evidence type="ECO:0000256" key="6">
    <source>
        <dbReference type="ARBA" id="ARBA00022771"/>
    </source>
</evidence>
<gene>
    <name evidence="15" type="primary">mutM</name>
    <name evidence="15" type="synonym">fpg</name>
    <name evidence="18" type="ORF">C7C46_14775</name>
</gene>
<protein>
    <recommendedName>
        <fullName evidence="15">Formamidopyrimidine-DNA glycosylase</fullName>
        <shortName evidence="15">Fapy-DNA glycosylase</shortName>
        <ecNumber evidence="15">3.2.2.23</ecNumber>
    </recommendedName>
    <alternativeName>
        <fullName evidence="15">DNA-(apurinic or apyrimidinic site) lyase MutM</fullName>
        <shortName evidence="15">AP lyase MutM</shortName>
        <ecNumber evidence="15">4.2.99.18</ecNumber>
    </alternativeName>
</protein>
<dbReference type="GO" id="GO:0003690">
    <property type="term" value="F:double-stranded DNA binding"/>
    <property type="evidence" value="ECO:0007669"/>
    <property type="project" value="UniProtKB-ARBA"/>
</dbReference>
<dbReference type="OrthoDB" id="9800855at2"/>
<evidence type="ECO:0000256" key="12">
    <source>
        <dbReference type="ARBA" id="ARBA00023268"/>
    </source>
</evidence>
<evidence type="ECO:0000256" key="10">
    <source>
        <dbReference type="ARBA" id="ARBA00023204"/>
    </source>
</evidence>
<dbReference type="GO" id="GO:0003684">
    <property type="term" value="F:damaged DNA binding"/>
    <property type="evidence" value="ECO:0007669"/>
    <property type="project" value="InterPro"/>
</dbReference>
<evidence type="ECO:0000256" key="9">
    <source>
        <dbReference type="ARBA" id="ARBA00023125"/>
    </source>
</evidence>
<feature type="active site" description="Proton donor; for delta-elimination activity" evidence="15">
    <location>
        <position position="273"/>
    </location>
</feature>
<dbReference type="NCBIfam" id="TIGR00577">
    <property type="entry name" value="fpg"/>
    <property type="match status" value="1"/>
</dbReference>
<comment type="function">
    <text evidence="15">Involved in base excision repair of DNA damaged by oxidation or by mutagenic agents. Acts as DNA glycosylase that recognizes and removes damaged bases. Has a preference for oxidized purines, such as 7,8-dihydro-8-oxoguanine (8-oxoG). Has AP (apurinic/apyrimidinic) lyase activity and introduces nicks in the DNA strand. Cleaves the DNA backbone by beta-delta elimination to generate a single-strand break at the site of the removed base with both 3'- and 5'-phosphates.</text>
</comment>
<dbReference type="RefSeq" id="WP_110669714.1">
    <property type="nucleotide sequence ID" value="NZ_PYBW01000045.1"/>
</dbReference>
<dbReference type="InterPro" id="IPR015886">
    <property type="entry name" value="H2TH_FPG"/>
</dbReference>
<keyword evidence="19" id="KW-1185">Reference proteome</keyword>
<feature type="domain" description="Formamidopyrimidine-DNA glycosylase catalytic" evidence="17">
    <location>
        <begin position="2"/>
        <end position="118"/>
    </location>
</feature>
<keyword evidence="7 15" id="KW-0378">Hydrolase</keyword>
<evidence type="ECO:0000256" key="8">
    <source>
        <dbReference type="ARBA" id="ARBA00022833"/>
    </source>
</evidence>
<dbReference type="Pfam" id="PF01149">
    <property type="entry name" value="Fapy_DNA_glyco"/>
    <property type="match status" value="1"/>
</dbReference>
<comment type="catalytic activity">
    <reaction evidence="1 15">
        <text>Hydrolysis of DNA containing ring-opened 7-methylguanine residues, releasing 2,6-diamino-4-hydroxy-5-(N-methyl)formamidopyrimidine.</text>
        <dbReference type="EC" id="3.2.2.23"/>
    </reaction>
</comment>
<comment type="caution">
    <text evidence="18">The sequence shown here is derived from an EMBL/GenBank/DDBJ whole genome shotgun (WGS) entry which is preliminary data.</text>
</comment>
<comment type="similarity">
    <text evidence="2 15">Belongs to the FPG family.</text>
</comment>
<dbReference type="GO" id="GO:0034039">
    <property type="term" value="F:8-oxo-7,8-dihydroguanine DNA N-glycosylase activity"/>
    <property type="evidence" value="ECO:0007669"/>
    <property type="project" value="TreeGrafter"/>
</dbReference>
<comment type="cofactor">
    <cofactor evidence="15">
        <name>Zn(2+)</name>
        <dbReference type="ChEBI" id="CHEBI:29105"/>
    </cofactor>
    <text evidence="15">Binds 1 zinc ion per subunit.</text>
</comment>
<evidence type="ECO:0000256" key="2">
    <source>
        <dbReference type="ARBA" id="ARBA00009409"/>
    </source>
</evidence>
<evidence type="ECO:0000313" key="19">
    <source>
        <dbReference type="Proteomes" id="UP000248039"/>
    </source>
</evidence>
<feature type="binding site" evidence="15">
    <location>
        <position position="163"/>
    </location>
    <ligand>
        <name>DNA</name>
        <dbReference type="ChEBI" id="CHEBI:16991"/>
    </ligand>
</feature>
<dbReference type="FunFam" id="1.10.8.50:FF:000003">
    <property type="entry name" value="Formamidopyrimidine-DNA glycosylase"/>
    <property type="match status" value="1"/>
</dbReference>
<dbReference type="NCBIfam" id="NF002211">
    <property type="entry name" value="PRK01103.1"/>
    <property type="match status" value="1"/>
</dbReference>
<dbReference type="InterPro" id="IPR035937">
    <property type="entry name" value="FPG_N"/>
</dbReference>
<dbReference type="SMART" id="SM01232">
    <property type="entry name" value="H2TH"/>
    <property type="match status" value="1"/>
</dbReference>
<dbReference type="InterPro" id="IPR020629">
    <property type="entry name" value="FPG_Glyclase"/>
</dbReference>
<keyword evidence="13 15" id="KW-0326">Glycosidase</keyword>
<dbReference type="EMBL" id="PYBW01000045">
    <property type="protein sequence ID" value="PYC79129.1"/>
    <property type="molecule type" value="Genomic_DNA"/>
</dbReference>
<keyword evidence="10 15" id="KW-0234">DNA repair</keyword>
<dbReference type="SUPFAM" id="SSF57716">
    <property type="entry name" value="Glucocorticoid receptor-like (DNA-binding domain)"/>
    <property type="match status" value="1"/>
</dbReference>
<dbReference type="PROSITE" id="PS51066">
    <property type="entry name" value="ZF_FPG_2"/>
    <property type="match status" value="1"/>
</dbReference>
<organism evidence="18 19">
    <name type="scientific">Streptomyces tateyamensis</name>
    <dbReference type="NCBI Taxonomy" id="565073"/>
    <lineage>
        <taxon>Bacteria</taxon>
        <taxon>Bacillati</taxon>
        <taxon>Actinomycetota</taxon>
        <taxon>Actinomycetes</taxon>
        <taxon>Kitasatosporales</taxon>
        <taxon>Streptomycetaceae</taxon>
        <taxon>Streptomyces</taxon>
    </lineage>
</organism>
<dbReference type="InterPro" id="IPR012319">
    <property type="entry name" value="FPG_cat"/>
</dbReference>
<feature type="active site" description="Schiff-base intermediate with DNA" evidence="15">
    <location>
        <position position="2"/>
    </location>
</feature>
<evidence type="ECO:0000256" key="13">
    <source>
        <dbReference type="ARBA" id="ARBA00023295"/>
    </source>
</evidence>
<dbReference type="InterPro" id="IPR010663">
    <property type="entry name" value="Znf_FPG/IleRS"/>
</dbReference>
<dbReference type="GO" id="GO:0006979">
    <property type="term" value="P:response to oxidative stress"/>
    <property type="evidence" value="ECO:0007669"/>
    <property type="project" value="UniProtKB-ARBA"/>
</dbReference>
<keyword evidence="4 15" id="KW-0479">Metal-binding</keyword>
<accession>A0A2V4N7Q4</accession>
<keyword evidence="11 15" id="KW-0456">Lyase</keyword>
<evidence type="ECO:0000256" key="5">
    <source>
        <dbReference type="ARBA" id="ARBA00022763"/>
    </source>
</evidence>
<dbReference type="PROSITE" id="PS51068">
    <property type="entry name" value="FPG_CAT"/>
    <property type="match status" value="1"/>
</dbReference>
<proteinExistence type="inferred from homology"/>
<evidence type="ECO:0000256" key="7">
    <source>
        <dbReference type="ARBA" id="ARBA00022801"/>
    </source>
</evidence>
<dbReference type="InterPro" id="IPR010979">
    <property type="entry name" value="Ribosomal_uS13-like_H2TH"/>
</dbReference>
<dbReference type="Gene3D" id="1.10.8.50">
    <property type="match status" value="1"/>
</dbReference>
<reference evidence="18 19" key="1">
    <citation type="submission" date="2018-03" db="EMBL/GenBank/DDBJ databases">
        <title>Bioinformatic expansion and discovery of thiopeptide antibiotics.</title>
        <authorList>
            <person name="Schwalen C.J."/>
            <person name="Hudson G.A."/>
            <person name="Mitchell D.A."/>
        </authorList>
    </citation>
    <scope>NUCLEOTIDE SEQUENCE [LARGE SCALE GENOMIC DNA]</scope>
    <source>
        <strain evidence="18 19">ATCC 21389</strain>
    </source>
</reference>
<dbReference type="SUPFAM" id="SSF46946">
    <property type="entry name" value="S13-like H2TH domain"/>
    <property type="match status" value="1"/>
</dbReference>
<feature type="binding site" evidence="15">
    <location>
        <position position="115"/>
    </location>
    <ligand>
        <name>DNA</name>
        <dbReference type="ChEBI" id="CHEBI:16991"/>
    </ligand>
</feature>
<dbReference type="Pfam" id="PF06827">
    <property type="entry name" value="zf-FPG_IleRS"/>
    <property type="match status" value="1"/>
</dbReference>
<dbReference type="InterPro" id="IPR015887">
    <property type="entry name" value="DNA_glyclase_Znf_dom_DNA_BS"/>
</dbReference>
<dbReference type="SMART" id="SM00898">
    <property type="entry name" value="Fapy_DNA_glyco"/>
    <property type="match status" value="1"/>
</dbReference>
<dbReference type="PROSITE" id="PS01242">
    <property type="entry name" value="ZF_FPG_1"/>
    <property type="match status" value="1"/>
</dbReference>
<evidence type="ECO:0000256" key="11">
    <source>
        <dbReference type="ARBA" id="ARBA00023239"/>
    </source>
</evidence>